<proteinExistence type="predicted"/>
<feature type="compositionally biased region" description="Polar residues" evidence="1">
    <location>
        <begin position="257"/>
        <end position="266"/>
    </location>
</feature>
<dbReference type="Proteomes" id="UP000294003">
    <property type="component" value="Unassembled WGS sequence"/>
</dbReference>
<name>A0ABY0GU88_9PEZI</name>
<accession>A0ABY0GU88</accession>
<feature type="compositionally biased region" description="Gly residues" evidence="1">
    <location>
        <begin position="184"/>
        <end position="193"/>
    </location>
</feature>
<comment type="caution">
    <text evidence="2">The sequence shown here is derived from an EMBL/GenBank/DDBJ whole genome shotgun (WGS) entry which is preliminary data.</text>
</comment>
<feature type="compositionally biased region" description="Basic and acidic residues" evidence="1">
    <location>
        <begin position="272"/>
        <end position="281"/>
    </location>
</feature>
<protein>
    <submittedName>
        <fullName evidence="2">Uncharacterized protein</fullName>
    </submittedName>
</protein>
<organism evidence="2 3">
    <name type="scientific">Monosporascus cannonballus</name>
    <dbReference type="NCBI Taxonomy" id="155416"/>
    <lineage>
        <taxon>Eukaryota</taxon>
        <taxon>Fungi</taxon>
        <taxon>Dikarya</taxon>
        <taxon>Ascomycota</taxon>
        <taxon>Pezizomycotina</taxon>
        <taxon>Sordariomycetes</taxon>
        <taxon>Xylariomycetidae</taxon>
        <taxon>Xylariales</taxon>
        <taxon>Xylariales incertae sedis</taxon>
        <taxon>Monosporascus</taxon>
    </lineage>
</organism>
<evidence type="ECO:0000313" key="3">
    <source>
        <dbReference type="Proteomes" id="UP000294003"/>
    </source>
</evidence>
<evidence type="ECO:0000256" key="1">
    <source>
        <dbReference type="SAM" id="MobiDB-lite"/>
    </source>
</evidence>
<feature type="compositionally biased region" description="Low complexity" evidence="1">
    <location>
        <begin position="289"/>
        <end position="307"/>
    </location>
</feature>
<sequence>MSGYAVAPGALFGSFPGLQWGTSLDAGQLTSDIAAATRISSITVLASTGGVSASEVWNTAVSSASDSAPTTTVVIQTTLTASASDSAHHILPEDAVVSISVRDSEDPGHGVWPPRTRDWYCGTVGAGSGTCTGMCVAQTTSASVDDSNTIPTTLPVDSEGGISECVAEGVEVPSPQGGRRSRGGRGGSGGSSGSPGTTRLPLAGYNLKPTTTGEAKDVEAPPVDGTTTGTSTSTSMPITAAETTATATPVPSRHTPPASSEATSDSDGSEPGEIRTCDIRDVQTAPGESTATSPASSMTAVATGGIS</sequence>
<evidence type="ECO:0000313" key="2">
    <source>
        <dbReference type="EMBL" id="RYO77667.1"/>
    </source>
</evidence>
<feature type="region of interest" description="Disordered" evidence="1">
    <location>
        <begin position="169"/>
        <end position="307"/>
    </location>
</feature>
<reference evidence="2 3" key="1">
    <citation type="submission" date="2018-06" db="EMBL/GenBank/DDBJ databases">
        <title>Complete Genomes of Monosporascus.</title>
        <authorList>
            <person name="Robinson A.J."/>
            <person name="Natvig D.O."/>
        </authorList>
    </citation>
    <scope>NUCLEOTIDE SEQUENCE [LARGE SCALE GENOMIC DNA]</scope>
    <source>
        <strain evidence="2 3">CBS 609.92</strain>
    </source>
</reference>
<dbReference type="EMBL" id="QJNS01000441">
    <property type="protein sequence ID" value="RYO77667.1"/>
    <property type="molecule type" value="Genomic_DNA"/>
</dbReference>
<gene>
    <name evidence="2" type="ORF">DL762_009108</name>
</gene>
<feature type="compositionally biased region" description="Low complexity" evidence="1">
    <location>
        <begin position="225"/>
        <end position="248"/>
    </location>
</feature>
<keyword evidence="3" id="KW-1185">Reference proteome</keyword>